<dbReference type="EMBL" id="HG994357">
    <property type="protein sequence ID" value="CAF2127478.1"/>
    <property type="molecule type" value="Genomic_DNA"/>
</dbReference>
<name>A0A816W287_BRANA</name>
<protein>
    <submittedName>
        <fullName evidence="1">(rape) hypothetical protein</fullName>
    </submittedName>
</protein>
<evidence type="ECO:0000313" key="1">
    <source>
        <dbReference type="EMBL" id="CAF2127478.1"/>
    </source>
</evidence>
<proteinExistence type="predicted"/>
<sequence>LQHDCSQLIGSLEVSIDTKFQTSTVKIDSVYFGHYISLTIMILNWHERLIRVHIDRTVAALLTLKAFISLSGTPSVALLWDPCNRPTAAEALYVPFFQIQPQVWPEIVPLKRGYQWDKVL</sequence>
<dbReference type="AlphaFoldDB" id="A0A816W287"/>
<reference evidence="1" key="1">
    <citation type="submission" date="2021-01" db="EMBL/GenBank/DDBJ databases">
        <authorList>
            <consortium name="Genoscope - CEA"/>
            <person name="William W."/>
        </authorList>
    </citation>
    <scope>NUCLEOTIDE SEQUENCE</scope>
</reference>
<gene>
    <name evidence="1" type="ORF">DARMORV10_A03P38380.1</name>
</gene>
<organism evidence="1">
    <name type="scientific">Brassica napus</name>
    <name type="common">Rape</name>
    <dbReference type="NCBI Taxonomy" id="3708"/>
    <lineage>
        <taxon>Eukaryota</taxon>
        <taxon>Viridiplantae</taxon>
        <taxon>Streptophyta</taxon>
        <taxon>Embryophyta</taxon>
        <taxon>Tracheophyta</taxon>
        <taxon>Spermatophyta</taxon>
        <taxon>Magnoliopsida</taxon>
        <taxon>eudicotyledons</taxon>
        <taxon>Gunneridae</taxon>
        <taxon>Pentapetalae</taxon>
        <taxon>rosids</taxon>
        <taxon>malvids</taxon>
        <taxon>Brassicales</taxon>
        <taxon>Brassicaceae</taxon>
        <taxon>Brassiceae</taxon>
        <taxon>Brassica</taxon>
    </lineage>
</organism>
<feature type="non-terminal residue" evidence="1">
    <location>
        <position position="120"/>
    </location>
</feature>
<dbReference type="Proteomes" id="UP001295469">
    <property type="component" value="Chromosome A03"/>
</dbReference>
<accession>A0A816W287</accession>